<dbReference type="SMART" id="SM00052">
    <property type="entry name" value="EAL"/>
    <property type="match status" value="1"/>
</dbReference>
<dbReference type="SUPFAM" id="SSF141868">
    <property type="entry name" value="EAL domain-like"/>
    <property type="match status" value="1"/>
</dbReference>
<dbReference type="Pfam" id="PF00563">
    <property type="entry name" value="EAL"/>
    <property type="match status" value="1"/>
</dbReference>
<evidence type="ECO:0000313" key="2">
    <source>
        <dbReference type="EMBL" id="SBT07148.1"/>
    </source>
</evidence>
<dbReference type="PANTHER" id="PTHR33525">
    <property type="match status" value="1"/>
</dbReference>
<accession>A0A1A8XT76</accession>
<feature type="domain" description="HDOD" evidence="1">
    <location>
        <begin position="208"/>
        <end position="402"/>
    </location>
</feature>
<dbReference type="InterPro" id="IPR035919">
    <property type="entry name" value="EAL_sf"/>
</dbReference>
<dbReference type="PROSITE" id="PS51833">
    <property type="entry name" value="HDOD"/>
    <property type="match status" value="1"/>
</dbReference>
<dbReference type="RefSeq" id="WP_186410764.1">
    <property type="nucleotide sequence ID" value="NZ_FLQY01000124.1"/>
</dbReference>
<proteinExistence type="predicted"/>
<dbReference type="Gene3D" id="1.10.3210.10">
    <property type="entry name" value="Hypothetical protein af1432"/>
    <property type="match status" value="1"/>
</dbReference>
<name>A0A1A8XT76_9RHOO</name>
<evidence type="ECO:0000259" key="1">
    <source>
        <dbReference type="PROSITE" id="PS51833"/>
    </source>
</evidence>
<dbReference type="InterPro" id="IPR052340">
    <property type="entry name" value="RNase_Y/CdgJ"/>
</dbReference>
<dbReference type="Gene3D" id="3.20.20.450">
    <property type="entry name" value="EAL domain"/>
    <property type="match status" value="1"/>
</dbReference>
<dbReference type="PIRSF" id="PIRSF003180">
    <property type="entry name" value="DiGMPpdiest_YuxH"/>
    <property type="match status" value="1"/>
</dbReference>
<keyword evidence="3" id="KW-1185">Reference proteome</keyword>
<gene>
    <name evidence="2" type="ORF">PROAA_210033</name>
</gene>
<dbReference type="PANTHER" id="PTHR33525:SF4">
    <property type="entry name" value="CYCLIC DI-GMP PHOSPHODIESTERASE CDGJ"/>
    <property type="match status" value="1"/>
</dbReference>
<dbReference type="EMBL" id="FLQY01000124">
    <property type="protein sequence ID" value="SBT07148.1"/>
    <property type="molecule type" value="Genomic_DNA"/>
</dbReference>
<protein>
    <recommendedName>
        <fullName evidence="1">HDOD domain-containing protein</fullName>
    </recommendedName>
</protein>
<evidence type="ECO:0000313" key="3">
    <source>
        <dbReference type="Proteomes" id="UP000199600"/>
    </source>
</evidence>
<dbReference type="InterPro" id="IPR014408">
    <property type="entry name" value="dGMP_Pdiesterase_EAL/HD-GYP"/>
</dbReference>
<dbReference type="Pfam" id="PF08668">
    <property type="entry name" value="HDOD"/>
    <property type="match status" value="1"/>
</dbReference>
<dbReference type="AlphaFoldDB" id="A0A1A8XT76"/>
<organism evidence="2 3">
    <name type="scientific">Candidatus Propionivibrio aalborgensis</name>
    <dbReference type="NCBI Taxonomy" id="1860101"/>
    <lineage>
        <taxon>Bacteria</taxon>
        <taxon>Pseudomonadati</taxon>
        <taxon>Pseudomonadota</taxon>
        <taxon>Betaproteobacteria</taxon>
        <taxon>Rhodocyclales</taxon>
        <taxon>Rhodocyclaceae</taxon>
        <taxon>Propionivibrio</taxon>
    </lineage>
</organism>
<dbReference type="InterPro" id="IPR013976">
    <property type="entry name" value="HDOD"/>
</dbReference>
<reference evidence="2 3" key="1">
    <citation type="submission" date="2016-06" db="EMBL/GenBank/DDBJ databases">
        <authorList>
            <person name="Kjaerup R.B."/>
            <person name="Dalgaard T.S."/>
            <person name="Juul-Madsen H.R."/>
        </authorList>
    </citation>
    <scope>NUCLEOTIDE SEQUENCE [LARGE SCALE GENOMIC DNA]</scope>
    <source>
        <strain evidence="2">2</strain>
    </source>
</reference>
<dbReference type="Proteomes" id="UP000199600">
    <property type="component" value="Unassembled WGS sequence"/>
</dbReference>
<sequence length="423" mass="46410">MPDNDLQEVFLGRQPILDRNQQLFAYELLFRSGSAESGNFASFVDGNQATATVITNAFTEFSMADALGPYQGFIKVDHGLLFSDLIYALPTHSVVLEILETVAPTDEMLARCQLLRSEGFVLAIRERPESLDQSRPLLKLAEVIKVDISRVDPTRLKQLSTNLKPLEKTILAEKVESNEQMLLCHGLGFDLFQGYYFAHPTVIKGKSLHTSELSLLRLLGLLSQDADNAEIEIVFKQEPMLTFNLLRLTNSVGAGMATKITSLRHAITLLGRRQLLRWLQLLLYSGISGERQAVNPLLQLAATRGRLMELLVERTPRAKAGGQELIDQAYMVGILSLMPTLVGHNMSDILKQLPVAQPVLDALGSRSGTLGDLLGLVESLEEDDGGANAAHLLHGITGIDAKFANGCLTRALAWANNLARESS</sequence>
<dbReference type="SUPFAM" id="SSF109604">
    <property type="entry name" value="HD-domain/PDEase-like"/>
    <property type="match status" value="1"/>
</dbReference>
<dbReference type="InterPro" id="IPR001633">
    <property type="entry name" value="EAL_dom"/>
</dbReference>